<dbReference type="EMBL" id="KB707126">
    <property type="protein sequence ID" value="EMR64042.1"/>
    <property type="molecule type" value="Genomic_DNA"/>
</dbReference>
<dbReference type="PANTHER" id="PTHR28047:SF5">
    <property type="entry name" value="PROTEIN DCG1"/>
    <property type="match status" value="1"/>
</dbReference>
<dbReference type="AlphaFoldDB" id="M7SIN9"/>
<dbReference type="GO" id="GO:0047661">
    <property type="term" value="F:amino-acid racemase activity"/>
    <property type="evidence" value="ECO:0007669"/>
    <property type="project" value="InterPro"/>
</dbReference>
<comment type="similarity">
    <text evidence="1">Belongs to the HyuE racemase family.</text>
</comment>
<gene>
    <name evidence="2" type="ORF">UCREL1_9009</name>
</gene>
<dbReference type="InterPro" id="IPR053714">
    <property type="entry name" value="Iso_Racemase_Enz_sf"/>
</dbReference>
<evidence type="ECO:0000313" key="3">
    <source>
        <dbReference type="Proteomes" id="UP000012174"/>
    </source>
</evidence>
<accession>M7SIN9</accession>
<reference evidence="3" key="1">
    <citation type="journal article" date="2013" name="Genome Announc.">
        <title>Draft genome sequence of the grapevine dieback fungus Eutypa lata UCR-EL1.</title>
        <authorList>
            <person name="Blanco-Ulate B."/>
            <person name="Rolshausen P.E."/>
            <person name="Cantu D."/>
        </authorList>
    </citation>
    <scope>NUCLEOTIDE SEQUENCE [LARGE SCALE GENOMIC DNA]</scope>
    <source>
        <strain evidence="3">UCR-EL1</strain>
    </source>
</reference>
<dbReference type="Pfam" id="PF01177">
    <property type="entry name" value="Asp_Glu_race"/>
    <property type="match status" value="2"/>
</dbReference>
<dbReference type="Gene3D" id="3.40.50.12500">
    <property type="match status" value="2"/>
</dbReference>
<evidence type="ECO:0000313" key="2">
    <source>
        <dbReference type="EMBL" id="EMR64042.1"/>
    </source>
</evidence>
<dbReference type="OMA" id="CAGMSGM"/>
<dbReference type="eggNOG" id="ENOG502S1KP">
    <property type="taxonomic scope" value="Eukaryota"/>
</dbReference>
<dbReference type="HOGENOM" id="CLU_053002_1_1_1"/>
<dbReference type="OrthoDB" id="412018at2759"/>
<dbReference type="InterPro" id="IPR015942">
    <property type="entry name" value="Asp/Glu/hydantoin_racemase"/>
</dbReference>
<dbReference type="InterPro" id="IPR052186">
    <property type="entry name" value="Hydantoin_racemase-like"/>
</dbReference>
<dbReference type="Proteomes" id="UP000012174">
    <property type="component" value="Unassembled WGS sequence"/>
</dbReference>
<keyword evidence="3" id="KW-1185">Reference proteome</keyword>
<sequence length="295" mass="31783">MPPSNPIHGQTTKILVLNPNSSQTMTDGMRAAILDPILGLPYSTEVHTYTAPPSAPASIDDGADIAQSTDAVLADFKYNDRDAYDGILVACFSVHPLVQKLSQLSSRAAVIGIFEASILTALSLLPPLTPPPAPAPASLPSNSYGQWQAEQQQQQQRWGIVTTGKFWEDHLSEGVRHFLGGSGVGTEPNSRFAGVQSTGLNASDFHNGVSPEVVRRKLKEATRRLLGSDHQTTVIVMGCAGMAGLEEIIREAAAEEVDGVFAYEVLHVVDGVRAGILQIETMIKHQRRRRPRSTT</sequence>
<protein>
    <submittedName>
        <fullName evidence="2">Putative hydantoin racemase protein</fullName>
    </submittedName>
</protein>
<evidence type="ECO:0000256" key="1">
    <source>
        <dbReference type="ARBA" id="ARBA00038414"/>
    </source>
</evidence>
<dbReference type="PANTHER" id="PTHR28047">
    <property type="entry name" value="PROTEIN DCG1"/>
    <property type="match status" value="1"/>
</dbReference>
<proteinExistence type="inferred from homology"/>
<name>M7SIN9_EUTLA</name>
<dbReference type="KEGG" id="ela:UCREL1_9009"/>
<organism evidence="2 3">
    <name type="scientific">Eutypa lata (strain UCR-EL1)</name>
    <name type="common">Grapevine dieback disease fungus</name>
    <name type="synonym">Eutypa armeniacae</name>
    <dbReference type="NCBI Taxonomy" id="1287681"/>
    <lineage>
        <taxon>Eukaryota</taxon>
        <taxon>Fungi</taxon>
        <taxon>Dikarya</taxon>
        <taxon>Ascomycota</taxon>
        <taxon>Pezizomycotina</taxon>
        <taxon>Sordariomycetes</taxon>
        <taxon>Xylariomycetidae</taxon>
        <taxon>Xylariales</taxon>
        <taxon>Diatrypaceae</taxon>
        <taxon>Eutypa</taxon>
    </lineage>
</organism>